<dbReference type="PANTHER" id="PTHR11785:SF240">
    <property type="entry name" value="LD25378P"/>
    <property type="match status" value="1"/>
</dbReference>
<name>A0A7T8KK23_CALRO</name>
<keyword evidence="4 5" id="KW-0472">Membrane</keyword>
<feature type="transmembrane region" description="Helical" evidence="5">
    <location>
        <begin position="15"/>
        <end position="37"/>
    </location>
</feature>
<keyword evidence="7" id="KW-1185">Reference proteome</keyword>
<dbReference type="GO" id="GO:0016020">
    <property type="term" value="C:membrane"/>
    <property type="evidence" value="ECO:0007669"/>
    <property type="project" value="UniProtKB-SubCell"/>
</dbReference>
<feature type="transmembrane region" description="Helical" evidence="5">
    <location>
        <begin position="81"/>
        <end position="103"/>
    </location>
</feature>
<dbReference type="Proteomes" id="UP000595437">
    <property type="component" value="Chromosome 2"/>
</dbReference>
<feature type="non-terminal residue" evidence="6">
    <location>
        <position position="1"/>
    </location>
</feature>
<dbReference type="Gene3D" id="1.20.1740.10">
    <property type="entry name" value="Amino acid/polyamine transporter I"/>
    <property type="match status" value="1"/>
</dbReference>
<evidence type="ECO:0000313" key="6">
    <source>
        <dbReference type="EMBL" id="QQP57389.1"/>
    </source>
</evidence>
<organism evidence="6 7">
    <name type="scientific">Caligus rogercresseyi</name>
    <name type="common">Sea louse</name>
    <dbReference type="NCBI Taxonomy" id="217165"/>
    <lineage>
        <taxon>Eukaryota</taxon>
        <taxon>Metazoa</taxon>
        <taxon>Ecdysozoa</taxon>
        <taxon>Arthropoda</taxon>
        <taxon>Crustacea</taxon>
        <taxon>Multicrustacea</taxon>
        <taxon>Hexanauplia</taxon>
        <taxon>Copepoda</taxon>
        <taxon>Siphonostomatoida</taxon>
        <taxon>Caligidae</taxon>
        <taxon>Caligus</taxon>
    </lineage>
</organism>
<proteinExistence type="predicted"/>
<evidence type="ECO:0000256" key="1">
    <source>
        <dbReference type="ARBA" id="ARBA00004141"/>
    </source>
</evidence>
<dbReference type="GO" id="GO:0015179">
    <property type="term" value="F:L-amino acid transmembrane transporter activity"/>
    <property type="evidence" value="ECO:0007669"/>
    <property type="project" value="TreeGrafter"/>
</dbReference>
<keyword evidence="2 5" id="KW-0812">Transmembrane</keyword>
<sequence>INCHNVKSATRVQDIFTAAKIIALIVIILAGFTWLGLGNIDSHRGILPSRSIPAFFSYAGWNYLNFVTEELKEPNKNLPRAIYISMPLVTIIYLLTNVAYFAALLPDEILSSNA</sequence>
<evidence type="ECO:0000256" key="5">
    <source>
        <dbReference type="SAM" id="Phobius"/>
    </source>
</evidence>
<keyword evidence="3 5" id="KW-1133">Transmembrane helix</keyword>
<feature type="non-terminal residue" evidence="6">
    <location>
        <position position="114"/>
    </location>
</feature>
<dbReference type="EMBL" id="CP045891">
    <property type="protein sequence ID" value="QQP57389.1"/>
    <property type="molecule type" value="Genomic_DNA"/>
</dbReference>
<evidence type="ECO:0000256" key="4">
    <source>
        <dbReference type="ARBA" id="ARBA00023136"/>
    </source>
</evidence>
<accession>A0A7T8KK23</accession>
<dbReference type="Pfam" id="PF13520">
    <property type="entry name" value="AA_permease_2"/>
    <property type="match status" value="1"/>
</dbReference>
<evidence type="ECO:0000256" key="2">
    <source>
        <dbReference type="ARBA" id="ARBA00022692"/>
    </source>
</evidence>
<reference evidence="7" key="1">
    <citation type="submission" date="2021-01" db="EMBL/GenBank/DDBJ databases">
        <title>Caligus Genome Assembly.</title>
        <authorList>
            <person name="Gallardo-Escarate C."/>
        </authorList>
    </citation>
    <scope>NUCLEOTIDE SEQUENCE [LARGE SCALE GENOMIC DNA]</scope>
</reference>
<dbReference type="AlphaFoldDB" id="A0A7T8KK23"/>
<dbReference type="OrthoDB" id="3257095at2759"/>
<comment type="subcellular location">
    <subcellularLocation>
        <location evidence="1">Membrane</location>
        <topology evidence="1">Multi-pass membrane protein</topology>
    </subcellularLocation>
</comment>
<evidence type="ECO:0000256" key="3">
    <source>
        <dbReference type="ARBA" id="ARBA00022989"/>
    </source>
</evidence>
<dbReference type="InterPro" id="IPR050598">
    <property type="entry name" value="AminoAcid_Transporter"/>
</dbReference>
<gene>
    <name evidence="6" type="ORF">FKW44_002362</name>
</gene>
<evidence type="ECO:0000313" key="7">
    <source>
        <dbReference type="Proteomes" id="UP000595437"/>
    </source>
</evidence>
<dbReference type="InterPro" id="IPR002293">
    <property type="entry name" value="AA/rel_permease1"/>
</dbReference>
<protein>
    <submittedName>
        <fullName evidence="6">Large neutral amino acids transporter small subunit 2</fullName>
    </submittedName>
</protein>
<dbReference type="PANTHER" id="PTHR11785">
    <property type="entry name" value="AMINO ACID TRANSPORTER"/>
    <property type="match status" value="1"/>
</dbReference>